<feature type="transmembrane region" description="Helical" evidence="10">
    <location>
        <begin position="93"/>
        <end position="115"/>
    </location>
</feature>
<evidence type="ECO:0000256" key="8">
    <source>
        <dbReference type="ARBA" id="ARBA00023170"/>
    </source>
</evidence>
<keyword evidence="4 10" id="KW-0812">Transmembrane</keyword>
<dbReference type="InterPro" id="IPR017452">
    <property type="entry name" value="GPCR_Rhodpsn_7TM"/>
</dbReference>
<organism>
    <name type="scientific">Ixodes scapularis</name>
    <name type="common">Black-legged tick</name>
    <name type="synonym">Deer tick</name>
    <dbReference type="NCBI Taxonomy" id="6945"/>
    <lineage>
        <taxon>Eukaryota</taxon>
        <taxon>Metazoa</taxon>
        <taxon>Ecdysozoa</taxon>
        <taxon>Arthropoda</taxon>
        <taxon>Chelicerata</taxon>
        <taxon>Arachnida</taxon>
        <taxon>Acari</taxon>
        <taxon>Parasitiformes</taxon>
        <taxon>Ixodida</taxon>
        <taxon>Ixodoidea</taxon>
        <taxon>Ixodidae</taxon>
        <taxon>Ixodinae</taxon>
        <taxon>Ixodes</taxon>
    </lineage>
</organism>
<evidence type="ECO:0000256" key="9">
    <source>
        <dbReference type="ARBA" id="ARBA00023224"/>
    </source>
</evidence>
<evidence type="ECO:0000256" key="7">
    <source>
        <dbReference type="ARBA" id="ARBA00023136"/>
    </source>
</evidence>
<dbReference type="PRINTS" id="PR00237">
    <property type="entry name" value="GPCRRHODOPSN"/>
</dbReference>
<evidence type="ECO:0000259" key="11">
    <source>
        <dbReference type="PROSITE" id="PS50262"/>
    </source>
</evidence>
<dbReference type="EMBL" id="ABJB010271338">
    <property type="status" value="NOT_ANNOTATED_CDS"/>
    <property type="molecule type" value="Genomic_DNA"/>
</dbReference>
<dbReference type="Pfam" id="PF00001">
    <property type="entry name" value="7tm_1"/>
    <property type="match status" value="1"/>
</dbReference>
<evidence type="ECO:0000256" key="3">
    <source>
        <dbReference type="ARBA" id="ARBA00022475"/>
    </source>
</evidence>
<keyword evidence="9" id="KW-0807">Transducer</keyword>
<evidence type="ECO:0000313" key="12">
    <source>
        <dbReference type="EMBL" id="EEC08218.1"/>
    </source>
</evidence>
<dbReference type="GO" id="GO:0004995">
    <property type="term" value="F:tachykinin receptor activity"/>
    <property type="evidence" value="ECO:0000318"/>
    <property type="project" value="GO_Central"/>
</dbReference>
<gene>
    <name evidence="13" type="primary">8053978</name>
    <name evidence="12" type="ORF">IscW_ISCW005553</name>
</gene>
<dbReference type="VEuPathDB" id="VectorBase:ISCI005553"/>
<dbReference type="PANTHER" id="PTHR46925">
    <property type="entry name" value="G-PROTEIN COUPLED RECEPTOR TKR-1-RELATED"/>
    <property type="match status" value="1"/>
</dbReference>
<reference evidence="12 14" key="1">
    <citation type="submission" date="2008-03" db="EMBL/GenBank/DDBJ databases">
        <title>Annotation of Ixodes scapularis.</title>
        <authorList>
            <consortium name="Ixodes scapularis Genome Project Consortium"/>
            <person name="Caler E."/>
            <person name="Hannick L.I."/>
            <person name="Bidwell S."/>
            <person name="Joardar V."/>
            <person name="Thiagarajan M."/>
            <person name="Amedeo P."/>
            <person name="Galinsky K.J."/>
            <person name="Schobel S."/>
            <person name="Inman J."/>
            <person name="Hostetler J."/>
            <person name="Miller J."/>
            <person name="Hammond M."/>
            <person name="Megy K."/>
            <person name="Lawson D."/>
            <person name="Kodira C."/>
            <person name="Sutton G."/>
            <person name="Meyer J."/>
            <person name="Hill C.A."/>
            <person name="Birren B."/>
            <person name="Nene V."/>
            <person name="Collins F."/>
            <person name="Alarcon-Chaidez F."/>
            <person name="Wikel S."/>
            <person name="Strausberg R."/>
        </authorList>
    </citation>
    <scope>NUCLEOTIDE SEQUENCE [LARGE SCALE GENOMIC DNA]</scope>
    <source>
        <strain evidence="14">Wikel</strain>
        <strain evidence="12">Wikel colony</strain>
    </source>
</reference>
<dbReference type="InterPro" id="IPR001681">
    <property type="entry name" value="Neurokn_rcpt"/>
</dbReference>
<dbReference type="VEuPathDB" id="VectorBase:ISCP_032766"/>
<protein>
    <submittedName>
        <fullName evidence="12 13">Tachykinin receptor, putative</fullName>
    </submittedName>
</protein>
<dbReference type="OrthoDB" id="5981855at2759"/>
<keyword evidence="6" id="KW-0297">G-protein coupled receptor</keyword>
<evidence type="ECO:0000256" key="2">
    <source>
        <dbReference type="ARBA" id="ARBA00010663"/>
    </source>
</evidence>
<evidence type="ECO:0000313" key="14">
    <source>
        <dbReference type="Proteomes" id="UP000001555"/>
    </source>
</evidence>
<proteinExistence type="inferred from homology"/>
<dbReference type="EMBL" id="ABJB010791384">
    <property type="status" value="NOT_ANNOTATED_CDS"/>
    <property type="molecule type" value="Genomic_DNA"/>
</dbReference>
<dbReference type="PaxDb" id="6945-B7PNP6"/>
<evidence type="ECO:0000256" key="1">
    <source>
        <dbReference type="ARBA" id="ARBA00004651"/>
    </source>
</evidence>
<evidence type="ECO:0000256" key="6">
    <source>
        <dbReference type="ARBA" id="ARBA00023040"/>
    </source>
</evidence>
<keyword evidence="7 10" id="KW-0472">Membrane</keyword>
<dbReference type="EnsemblMetazoa" id="ISCW005553-RA">
    <property type="protein sequence ID" value="ISCW005553-PA"/>
    <property type="gene ID" value="ISCW005553"/>
</dbReference>
<dbReference type="GO" id="GO:0005886">
    <property type="term" value="C:plasma membrane"/>
    <property type="evidence" value="ECO:0000318"/>
    <property type="project" value="GO_Central"/>
</dbReference>
<dbReference type="EMBL" id="DS754151">
    <property type="protein sequence ID" value="EEC08218.1"/>
    <property type="molecule type" value="Genomic_DNA"/>
</dbReference>
<dbReference type="Gene3D" id="1.20.1070.10">
    <property type="entry name" value="Rhodopsin 7-helix transmembrane proteins"/>
    <property type="match status" value="1"/>
</dbReference>
<feature type="domain" description="G-protein coupled receptors family 1 profile" evidence="11">
    <location>
        <begin position="1"/>
        <end position="112"/>
    </location>
</feature>
<dbReference type="PANTHER" id="PTHR46925:SF2">
    <property type="entry name" value="G-PROTEIN COUPLED RECEPTOR TKR-1-RELATED"/>
    <property type="match status" value="1"/>
</dbReference>
<evidence type="ECO:0000256" key="4">
    <source>
        <dbReference type="ARBA" id="ARBA00022692"/>
    </source>
</evidence>
<keyword evidence="8 12" id="KW-0675">Receptor</keyword>
<comment type="similarity">
    <text evidence="2">Belongs to the G-protein coupled receptor 1 family.</text>
</comment>
<accession>B7PNP6</accession>
<dbReference type="HOGENOM" id="CLU_1397760_0_0_1"/>
<dbReference type="InParanoid" id="B7PNP6"/>
<dbReference type="InterPro" id="IPR000276">
    <property type="entry name" value="GPCR_Rhodpsn"/>
</dbReference>
<comment type="subcellular location">
    <subcellularLocation>
        <location evidence="1">Cell membrane</location>
        <topology evidence="1">Multi-pass membrane protein</topology>
    </subcellularLocation>
</comment>
<name>B7PNP6_IXOSC</name>
<evidence type="ECO:0000313" key="13">
    <source>
        <dbReference type="EnsemblMetazoa" id="ISCW005553-PA"/>
    </source>
</evidence>
<dbReference type="PROSITE" id="PS50262">
    <property type="entry name" value="G_PROTEIN_RECEP_F1_2"/>
    <property type="match status" value="1"/>
</dbReference>
<evidence type="ECO:0000256" key="5">
    <source>
        <dbReference type="ARBA" id="ARBA00022989"/>
    </source>
</evidence>
<dbReference type="GO" id="GO:0007218">
    <property type="term" value="P:neuropeptide signaling pathway"/>
    <property type="evidence" value="ECO:0000318"/>
    <property type="project" value="GO_Central"/>
</dbReference>
<keyword evidence="14" id="KW-1185">Reference proteome</keyword>
<dbReference type="VEuPathDB" id="VectorBase:ISCW005553"/>
<dbReference type="SUPFAM" id="SSF81321">
    <property type="entry name" value="Family A G protein-coupled receptor-like"/>
    <property type="match status" value="1"/>
</dbReference>
<keyword evidence="5 10" id="KW-1133">Transmembrane helix</keyword>
<dbReference type="EMBL" id="ABJB010713399">
    <property type="status" value="NOT_ANNOTATED_CDS"/>
    <property type="molecule type" value="Genomic_DNA"/>
</dbReference>
<sequence length="195" mass="23126">MRYNVVFLVLTYVVPVTTMIATYTRMSMILWGSRFIGEFTQHQHKALQSKRKVVKMLSTVVTLFTVSWLPYHLYFLYVFHHPNVAYVDSIQHVYLAMYWLAMSHAMYNPMVYYLMNRRFRHYFRMFLRGSCASTWLETRPSLSITPASRWGTRRGTDKFYPGLARGPEKLQDDRHYLNRKFTMAHGKATNGDVLL</sequence>
<feature type="transmembrane region" description="Helical" evidence="10">
    <location>
        <begin position="53"/>
        <end position="73"/>
    </location>
</feature>
<reference evidence="13" key="2">
    <citation type="submission" date="2020-05" db="UniProtKB">
        <authorList>
            <consortium name="EnsemblMetazoa"/>
        </authorList>
    </citation>
    <scope>IDENTIFICATION</scope>
    <source>
        <strain evidence="13">wikel</strain>
    </source>
</reference>
<dbReference type="AlphaFoldDB" id="B7PNP6"/>
<keyword evidence="3" id="KW-1003">Cell membrane</keyword>
<evidence type="ECO:0000256" key="10">
    <source>
        <dbReference type="SAM" id="Phobius"/>
    </source>
</evidence>
<feature type="transmembrane region" description="Helical" evidence="10">
    <location>
        <begin position="6"/>
        <end position="32"/>
    </location>
</feature>
<dbReference type="Proteomes" id="UP000001555">
    <property type="component" value="Unassembled WGS sequence"/>
</dbReference>